<dbReference type="AlphaFoldDB" id="A0A0A9H711"/>
<accession>A0A0A9H711</accession>
<dbReference type="EMBL" id="GBRH01169223">
    <property type="protein sequence ID" value="JAE28673.1"/>
    <property type="molecule type" value="Transcribed_RNA"/>
</dbReference>
<organism evidence="1">
    <name type="scientific">Arundo donax</name>
    <name type="common">Giant reed</name>
    <name type="synonym">Donax arundinaceus</name>
    <dbReference type="NCBI Taxonomy" id="35708"/>
    <lineage>
        <taxon>Eukaryota</taxon>
        <taxon>Viridiplantae</taxon>
        <taxon>Streptophyta</taxon>
        <taxon>Embryophyta</taxon>
        <taxon>Tracheophyta</taxon>
        <taxon>Spermatophyta</taxon>
        <taxon>Magnoliopsida</taxon>
        <taxon>Liliopsida</taxon>
        <taxon>Poales</taxon>
        <taxon>Poaceae</taxon>
        <taxon>PACMAD clade</taxon>
        <taxon>Arundinoideae</taxon>
        <taxon>Arundineae</taxon>
        <taxon>Arundo</taxon>
    </lineage>
</organism>
<evidence type="ECO:0000313" key="1">
    <source>
        <dbReference type="EMBL" id="JAE28673.1"/>
    </source>
</evidence>
<proteinExistence type="predicted"/>
<protein>
    <submittedName>
        <fullName evidence="1">Uncharacterized protein</fullName>
    </submittedName>
</protein>
<reference evidence="1" key="2">
    <citation type="journal article" date="2015" name="Data Brief">
        <title>Shoot transcriptome of the giant reed, Arundo donax.</title>
        <authorList>
            <person name="Barrero R.A."/>
            <person name="Guerrero F.D."/>
            <person name="Moolhuijzen P."/>
            <person name="Goolsby J.A."/>
            <person name="Tidwell J."/>
            <person name="Bellgard S.E."/>
            <person name="Bellgard M.I."/>
        </authorList>
    </citation>
    <scope>NUCLEOTIDE SEQUENCE</scope>
    <source>
        <tissue evidence="1">Shoot tissue taken approximately 20 cm above the soil surface</tissue>
    </source>
</reference>
<reference evidence="1" key="1">
    <citation type="submission" date="2014-09" db="EMBL/GenBank/DDBJ databases">
        <authorList>
            <person name="Magalhaes I.L.F."/>
            <person name="Oliveira U."/>
            <person name="Santos F.R."/>
            <person name="Vidigal T.H.D.A."/>
            <person name="Brescovit A.D."/>
            <person name="Santos A.J."/>
        </authorList>
    </citation>
    <scope>NUCLEOTIDE SEQUENCE</scope>
    <source>
        <tissue evidence="1">Shoot tissue taken approximately 20 cm above the soil surface</tissue>
    </source>
</reference>
<name>A0A0A9H711_ARUDO</name>
<sequence length="98" mass="10590">MFYSTNNSRFITIHKLKRVYSQQIDHGAAPGLVDMISLVLLAAAADALEAVLAGLVAAETAAQREEAAIKKLNQSNMVHEESNICSCCDYVFLDVCAS</sequence>